<dbReference type="Pfam" id="PF08338">
    <property type="entry name" value="DUF1731"/>
    <property type="match status" value="1"/>
</dbReference>
<proteinExistence type="inferred from homology"/>
<dbReference type="InterPro" id="IPR013549">
    <property type="entry name" value="DUF1731"/>
</dbReference>
<protein>
    <submittedName>
        <fullName evidence="4">TIGR01777 family oxidoreductase</fullName>
    </submittedName>
</protein>
<dbReference type="NCBIfam" id="TIGR01777">
    <property type="entry name" value="yfcH"/>
    <property type="match status" value="1"/>
</dbReference>
<dbReference type="InterPro" id="IPR010099">
    <property type="entry name" value="SDR39U1"/>
</dbReference>
<accession>A0ABV6C073</accession>
<dbReference type="PANTHER" id="PTHR11092">
    <property type="entry name" value="SUGAR NUCLEOTIDE EPIMERASE RELATED"/>
    <property type="match status" value="1"/>
</dbReference>
<dbReference type="InterPro" id="IPR001509">
    <property type="entry name" value="Epimerase_deHydtase"/>
</dbReference>
<gene>
    <name evidence="4" type="ORF">ACFFRE_02755</name>
</gene>
<comment type="similarity">
    <text evidence="1">Belongs to the NAD(P)-dependent epimerase/dehydratase family. SDR39U1 subfamily.</text>
</comment>
<evidence type="ECO:0000259" key="3">
    <source>
        <dbReference type="Pfam" id="PF08338"/>
    </source>
</evidence>
<keyword evidence="5" id="KW-1185">Reference proteome</keyword>
<dbReference type="Proteomes" id="UP001589788">
    <property type="component" value="Unassembled WGS sequence"/>
</dbReference>
<evidence type="ECO:0000313" key="4">
    <source>
        <dbReference type="EMBL" id="MFC0081079.1"/>
    </source>
</evidence>
<evidence type="ECO:0000259" key="2">
    <source>
        <dbReference type="Pfam" id="PF01370"/>
    </source>
</evidence>
<dbReference type="Gene3D" id="3.40.50.720">
    <property type="entry name" value="NAD(P)-binding Rossmann-like Domain"/>
    <property type="match status" value="1"/>
</dbReference>
<dbReference type="RefSeq" id="WP_377787978.1">
    <property type="nucleotide sequence ID" value="NZ_JBHLYQ010000015.1"/>
</dbReference>
<comment type="caution">
    <text evidence="4">The sequence shown here is derived from an EMBL/GenBank/DDBJ whole genome shotgun (WGS) entry which is preliminary data.</text>
</comment>
<dbReference type="SUPFAM" id="SSF51735">
    <property type="entry name" value="NAD(P)-binding Rossmann-fold domains"/>
    <property type="match status" value="1"/>
</dbReference>
<dbReference type="PANTHER" id="PTHR11092:SF0">
    <property type="entry name" value="EPIMERASE FAMILY PROTEIN SDR39U1"/>
    <property type="match status" value="1"/>
</dbReference>
<sequence length="303" mass="31714">MRVAVSGSSGLIGTALIQALRARGDEVLRLVRRPAGAPDELTWDPRAGQAPVEALAEVDGLVHLAGAGIGDQRWTPQRKQEIRDSRVQGTSTLAAALAAVGSSGRAKPPVFVSGSAIGYYGDRGEEELDETSPPGTGFLAEVCQAWEAATAPAAEAGARVVLLRTGVVLSARGGALARQLPLFRLGLGGTLGDGRQWLSWITLRDEVHAILACLDRPELEGPVNLTAPTPVRNAEFTQALGRVLKRPARLGVPRGALRLALGGQLTDEALLASQRVLPRRLVEAGFAFQDPTLEGALATALAD</sequence>
<dbReference type="InterPro" id="IPR036291">
    <property type="entry name" value="NAD(P)-bd_dom_sf"/>
</dbReference>
<reference evidence="4 5" key="1">
    <citation type="submission" date="2024-09" db="EMBL/GenBank/DDBJ databases">
        <authorList>
            <person name="Sun Q."/>
            <person name="Mori K."/>
        </authorList>
    </citation>
    <scope>NUCLEOTIDE SEQUENCE [LARGE SCALE GENOMIC DNA]</scope>
    <source>
        <strain evidence="4 5">JCM 15389</strain>
    </source>
</reference>
<evidence type="ECO:0000313" key="5">
    <source>
        <dbReference type="Proteomes" id="UP001589788"/>
    </source>
</evidence>
<organism evidence="4 5">
    <name type="scientific">Aciditerrimonas ferrireducens</name>
    <dbReference type="NCBI Taxonomy" id="667306"/>
    <lineage>
        <taxon>Bacteria</taxon>
        <taxon>Bacillati</taxon>
        <taxon>Actinomycetota</taxon>
        <taxon>Acidimicrobiia</taxon>
        <taxon>Acidimicrobiales</taxon>
        <taxon>Acidimicrobiaceae</taxon>
        <taxon>Aciditerrimonas</taxon>
    </lineage>
</organism>
<dbReference type="EMBL" id="JBHLYQ010000015">
    <property type="protein sequence ID" value="MFC0081079.1"/>
    <property type="molecule type" value="Genomic_DNA"/>
</dbReference>
<feature type="domain" description="NAD-dependent epimerase/dehydratase" evidence="2">
    <location>
        <begin position="4"/>
        <end position="219"/>
    </location>
</feature>
<evidence type="ECO:0000256" key="1">
    <source>
        <dbReference type="ARBA" id="ARBA00009353"/>
    </source>
</evidence>
<name>A0ABV6C073_9ACTN</name>
<feature type="domain" description="DUF1731" evidence="3">
    <location>
        <begin position="252"/>
        <end position="298"/>
    </location>
</feature>
<dbReference type="Pfam" id="PF01370">
    <property type="entry name" value="Epimerase"/>
    <property type="match status" value="1"/>
</dbReference>